<dbReference type="GO" id="GO:0000155">
    <property type="term" value="F:phosphorelay sensor kinase activity"/>
    <property type="evidence" value="ECO:0007669"/>
    <property type="project" value="InterPro"/>
</dbReference>
<keyword evidence="5" id="KW-1133">Transmembrane helix</keyword>
<dbReference type="Pfam" id="PF07730">
    <property type="entry name" value="HisKA_3"/>
    <property type="match status" value="1"/>
</dbReference>
<feature type="transmembrane region" description="Helical" evidence="5">
    <location>
        <begin position="12"/>
        <end position="31"/>
    </location>
</feature>
<evidence type="ECO:0000259" key="6">
    <source>
        <dbReference type="Pfam" id="PF07730"/>
    </source>
</evidence>
<evidence type="ECO:0000256" key="1">
    <source>
        <dbReference type="ARBA" id="ARBA00022679"/>
    </source>
</evidence>
<keyword evidence="3" id="KW-0902">Two-component regulatory system</keyword>
<keyword evidence="5" id="KW-0472">Membrane</keyword>
<evidence type="ECO:0000256" key="2">
    <source>
        <dbReference type="ARBA" id="ARBA00022777"/>
    </source>
</evidence>
<dbReference type="Gene3D" id="1.20.5.1930">
    <property type="match status" value="1"/>
</dbReference>
<organism evidence="7">
    <name type="scientific">Caldilineaceae bacterium SB0664_bin_27</name>
    <dbReference type="NCBI Taxonomy" id="2605260"/>
    <lineage>
        <taxon>Bacteria</taxon>
        <taxon>Bacillati</taxon>
        <taxon>Chloroflexota</taxon>
        <taxon>Caldilineae</taxon>
        <taxon>Caldilineales</taxon>
        <taxon>Caldilineaceae</taxon>
    </lineage>
</organism>
<feature type="transmembrane region" description="Helical" evidence="5">
    <location>
        <begin position="38"/>
        <end position="55"/>
    </location>
</feature>
<keyword evidence="4" id="KW-0175">Coiled coil</keyword>
<feature type="domain" description="Signal transduction histidine kinase subgroup 3 dimerisation and phosphoacceptor" evidence="6">
    <location>
        <begin position="190"/>
        <end position="250"/>
    </location>
</feature>
<dbReference type="GO" id="GO:0016020">
    <property type="term" value="C:membrane"/>
    <property type="evidence" value="ECO:0007669"/>
    <property type="project" value="InterPro"/>
</dbReference>
<evidence type="ECO:0000256" key="4">
    <source>
        <dbReference type="SAM" id="Coils"/>
    </source>
</evidence>
<keyword evidence="5" id="KW-0812">Transmembrane</keyword>
<proteinExistence type="predicted"/>
<feature type="transmembrane region" description="Helical" evidence="5">
    <location>
        <begin position="134"/>
        <end position="154"/>
    </location>
</feature>
<dbReference type="InterPro" id="IPR050482">
    <property type="entry name" value="Sensor_HK_TwoCompSys"/>
</dbReference>
<feature type="coiled-coil region" evidence="4">
    <location>
        <begin position="151"/>
        <end position="181"/>
    </location>
</feature>
<gene>
    <name evidence="7" type="ORF">F4Y42_16775</name>
</gene>
<dbReference type="EMBL" id="VXRG01000135">
    <property type="protein sequence ID" value="MXY95097.1"/>
    <property type="molecule type" value="Genomic_DNA"/>
</dbReference>
<evidence type="ECO:0000256" key="5">
    <source>
        <dbReference type="SAM" id="Phobius"/>
    </source>
</evidence>
<sequence length="252" mass="28170">MPFRSFPLRENFAFHAAAQAIVLIAVVQVFVQRGSPPGPVLVIAASIFSIVLWLLPVDTALGAHRYMLIQGVIASLAYMQEFLFVYLFFVLSMQAMLLYNTRPGLLWNGLFLTLAQLANFFFHLEGELAPGPRALMVTVAFILACVLSAGYARVRRDRDEIQRLMKQLAETSALLQESKENAKDFAAVQERNSLARELNHSLGHKLTVAIVQLESAVLQLDKDQGSVVVRLKTVLEQLRRGLTELRHIAKQV</sequence>
<keyword evidence="1" id="KW-0808">Transferase</keyword>
<keyword evidence="2" id="KW-0418">Kinase</keyword>
<dbReference type="GO" id="GO:0046983">
    <property type="term" value="F:protein dimerization activity"/>
    <property type="evidence" value="ECO:0007669"/>
    <property type="project" value="InterPro"/>
</dbReference>
<evidence type="ECO:0000313" key="7">
    <source>
        <dbReference type="EMBL" id="MXY95097.1"/>
    </source>
</evidence>
<dbReference type="InterPro" id="IPR011712">
    <property type="entry name" value="Sig_transdc_His_kin_sub3_dim/P"/>
</dbReference>
<feature type="transmembrane region" description="Helical" evidence="5">
    <location>
        <begin position="67"/>
        <end position="93"/>
    </location>
</feature>
<dbReference type="PANTHER" id="PTHR24421">
    <property type="entry name" value="NITRATE/NITRITE SENSOR PROTEIN NARX-RELATED"/>
    <property type="match status" value="1"/>
</dbReference>
<dbReference type="AlphaFoldDB" id="A0A6B0YWT6"/>
<name>A0A6B0YWT6_9CHLR</name>
<accession>A0A6B0YWT6</accession>
<evidence type="ECO:0000256" key="3">
    <source>
        <dbReference type="ARBA" id="ARBA00023012"/>
    </source>
</evidence>
<protein>
    <recommendedName>
        <fullName evidence="6">Signal transduction histidine kinase subgroup 3 dimerisation and phosphoacceptor domain-containing protein</fullName>
    </recommendedName>
</protein>
<comment type="caution">
    <text evidence="7">The sequence shown here is derived from an EMBL/GenBank/DDBJ whole genome shotgun (WGS) entry which is preliminary data.</text>
</comment>
<feature type="transmembrane region" description="Helical" evidence="5">
    <location>
        <begin position="105"/>
        <end position="122"/>
    </location>
</feature>
<reference evidence="7" key="1">
    <citation type="submission" date="2019-09" db="EMBL/GenBank/DDBJ databases">
        <title>Characterisation of the sponge microbiome using genome-centric metagenomics.</title>
        <authorList>
            <person name="Engelberts J.P."/>
            <person name="Robbins S.J."/>
            <person name="De Goeij J.M."/>
            <person name="Aranda M."/>
            <person name="Bell S.C."/>
            <person name="Webster N.S."/>
        </authorList>
    </citation>
    <scope>NUCLEOTIDE SEQUENCE</scope>
    <source>
        <strain evidence="7">SB0664_bin_27</strain>
    </source>
</reference>